<dbReference type="Gene3D" id="3.40.50.1820">
    <property type="entry name" value="alpha/beta hydrolase"/>
    <property type="match status" value="1"/>
</dbReference>
<dbReference type="InterPro" id="IPR002018">
    <property type="entry name" value="CarbesteraseB"/>
</dbReference>
<dbReference type="GO" id="GO:0052689">
    <property type="term" value="F:carboxylic ester hydrolase activity"/>
    <property type="evidence" value="ECO:0007669"/>
    <property type="project" value="UniProtKB-KW"/>
</dbReference>
<evidence type="ECO:0000256" key="3">
    <source>
        <dbReference type="ARBA" id="ARBA00022801"/>
    </source>
</evidence>
<evidence type="ECO:0000256" key="2">
    <source>
        <dbReference type="ARBA" id="ARBA00022487"/>
    </source>
</evidence>
<accession>A0A7E5X3H7</accession>
<dbReference type="OrthoDB" id="10039931at2759"/>
<dbReference type="PANTHER" id="PTHR43142:SF1">
    <property type="entry name" value="CARBOXYLIC ESTER HYDROLASE"/>
    <property type="match status" value="1"/>
</dbReference>
<dbReference type="InterPro" id="IPR029058">
    <property type="entry name" value="AB_hydrolase_fold"/>
</dbReference>
<dbReference type="PANTHER" id="PTHR43142">
    <property type="entry name" value="CARBOXYLIC ESTER HYDROLASE"/>
    <property type="match status" value="1"/>
</dbReference>
<protein>
    <recommendedName>
        <fullName evidence="6">Carboxylic ester hydrolase</fullName>
        <ecNumber evidence="6">3.1.1.-</ecNumber>
    </recommendedName>
</protein>
<reference evidence="9" key="1">
    <citation type="submission" date="2025-08" db="UniProtKB">
        <authorList>
            <consortium name="RefSeq"/>
        </authorList>
    </citation>
    <scope>IDENTIFICATION</scope>
</reference>
<evidence type="ECO:0000256" key="6">
    <source>
        <dbReference type="RuleBase" id="RU361235"/>
    </source>
</evidence>
<evidence type="ECO:0000259" key="7">
    <source>
        <dbReference type="Pfam" id="PF00135"/>
    </source>
</evidence>
<keyword evidence="3 6" id="KW-0378">Hydrolase</keyword>
<evidence type="ECO:0000313" key="8">
    <source>
        <dbReference type="Proteomes" id="UP000322000"/>
    </source>
</evidence>
<dbReference type="AlphaFoldDB" id="A0A7E5X3H7"/>
<organism evidence="8 9">
    <name type="scientific">Trichoplusia ni</name>
    <name type="common">Cabbage looper</name>
    <dbReference type="NCBI Taxonomy" id="7111"/>
    <lineage>
        <taxon>Eukaryota</taxon>
        <taxon>Metazoa</taxon>
        <taxon>Ecdysozoa</taxon>
        <taxon>Arthropoda</taxon>
        <taxon>Hexapoda</taxon>
        <taxon>Insecta</taxon>
        <taxon>Pterygota</taxon>
        <taxon>Neoptera</taxon>
        <taxon>Endopterygota</taxon>
        <taxon>Lepidoptera</taxon>
        <taxon>Glossata</taxon>
        <taxon>Ditrysia</taxon>
        <taxon>Noctuoidea</taxon>
        <taxon>Noctuidae</taxon>
        <taxon>Plusiinae</taxon>
        <taxon>Trichoplusia</taxon>
    </lineage>
</organism>
<name>A0A7E5X3H7_TRINI</name>
<feature type="chain" id="PRO_5029034819" description="Carboxylic ester hydrolase" evidence="6">
    <location>
        <begin position="19"/>
        <end position="538"/>
    </location>
</feature>
<comment type="similarity">
    <text evidence="1 6">Belongs to the type-B carboxylesterase/lipase family.</text>
</comment>
<keyword evidence="2" id="KW-0719">Serine esterase</keyword>
<evidence type="ECO:0000256" key="4">
    <source>
        <dbReference type="ARBA" id="ARBA00023157"/>
    </source>
</evidence>
<keyword evidence="4" id="KW-1015">Disulfide bond</keyword>
<sequence length="538" mass="61084">MFFLKLFVFSSVLVCVFPLDPSVVSVKTSIGEVLGRRGDHFTTFLGLPYGDVDDNDPLGPATPHPDFETPFEAFSDLALCPQFVDGEATGTVHCLQLNVYTPNHVTAGDKLPVMVYIHGGAFVEGNSRLSTFSPKFLIRHDVIVVAIHYRLGAFGFICPRRKEYRNQGLKDQFLALKWVKRVIKDFGGDNGNVTLIGHSAGSISADLLLLNTEGLFNKVILQSGNAATPTFIEDNSQPTENIQSNVVNMMDREFKDLVSNMNISYILESTSNVTFRVCFDELVKKTPDSDLEGFKIMLGTTWEEGLFLYPNAVEDRNFTENFNYSIILKNTFPNIDDRGNEIVKNFYLQNGVVDFSSDYIFNYPSERSVRYYLRNNAVVYRYIFNYDGGRNYMKVMKNITIRGTTHADELGYLFDMSMFDTNISDADQLMIDRMTSLWTNFAKYGDPTPSPSPVLPVRWSPTTADQGSYLDLDAALSLRSGGPFERVASFWDLFYHHYAKFYKGIDLHDLHDFDMENGSVMISISYYCIFLLMFKFFM</sequence>
<dbReference type="EC" id="3.1.1.-" evidence="6"/>
<dbReference type="InterPro" id="IPR019826">
    <property type="entry name" value="Carboxylesterase_B_AS"/>
</dbReference>
<dbReference type="RefSeq" id="XP_026747785.1">
    <property type="nucleotide sequence ID" value="XM_026891984.1"/>
</dbReference>
<dbReference type="SUPFAM" id="SSF53474">
    <property type="entry name" value="alpha/beta-Hydrolases"/>
    <property type="match status" value="1"/>
</dbReference>
<evidence type="ECO:0000313" key="9">
    <source>
        <dbReference type="RefSeq" id="XP_026747785.1"/>
    </source>
</evidence>
<dbReference type="Pfam" id="PF00135">
    <property type="entry name" value="COesterase"/>
    <property type="match status" value="1"/>
</dbReference>
<dbReference type="GeneID" id="113508838"/>
<dbReference type="KEGG" id="tnl:113508838"/>
<dbReference type="PROSITE" id="PS00122">
    <property type="entry name" value="CARBOXYLESTERASE_B_1"/>
    <property type="match status" value="1"/>
</dbReference>
<gene>
    <name evidence="9" type="primary">LOC113508838</name>
</gene>
<keyword evidence="5" id="KW-0325">Glycoprotein</keyword>
<dbReference type="Proteomes" id="UP000322000">
    <property type="component" value="Chromosome 3"/>
</dbReference>
<dbReference type="InParanoid" id="A0A7E5X3H7"/>
<keyword evidence="8" id="KW-1185">Reference proteome</keyword>
<feature type="domain" description="Carboxylesterase type B" evidence="7">
    <location>
        <begin position="25"/>
        <end position="476"/>
    </location>
</feature>
<keyword evidence="6" id="KW-0732">Signal</keyword>
<feature type="signal peptide" evidence="6">
    <location>
        <begin position="1"/>
        <end position="18"/>
    </location>
</feature>
<evidence type="ECO:0000256" key="5">
    <source>
        <dbReference type="ARBA" id="ARBA00023180"/>
    </source>
</evidence>
<evidence type="ECO:0000256" key="1">
    <source>
        <dbReference type="ARBA" id="ARBA00005964"/>
    </source>
</evidence>
<proteinExistence type="inferred from homology"/>